<evidence type="ECO:0000313" key="3">
    <source>
        <dbReference type="EMBL" id="CAI8016697.1"/>
    </source>
</evidence>
<feature type="transmembrane region" description="Helical" evidence="2">
    <location>
        <begin position="65"/>
        <end position="84"/>
    </location>
</feature>
<dbReference type="EMBL" id="CASHTH010001550">
    <property type="protein sequence ID" value="CAI8016697.1"/>
    <property type="molecule type" value="Genomic_DNA"/>
</dbReference>
<proteinExistence type="inferred from homology"/>
<dbReference type="Proteomes" id="UP001174909">
    <property type="component" value="Unassembled WGS sequence"/>
</dbReference>
<comment type="similarity">
    <text evidence="1">Belongs to the SecY/SEC61-alpha family.</text>
</comment>
<name>A0AA35RUL1_GEOBA</name>
<gene>
    <name evidence="3" type="ORF">GBAR_LOCUS10226</name>
</gene>
<feature type="transmembrane region" description="Helical" evidence="2">
    <location>
        <begin position="24"/>
        <end position="45"/>
    </location>
</feature>
<keyword evidence="2" id="KW-0812">Transmembrane</keyword>
<dbReference type="PANTHER" id="PTHR10906">
    <property type="entry name" value="SECY/SEC61-ALPHA FAMILY MEMBER"/>
    <property type="match status" value="1"/>
</dbReference>
<sequence>MLASHSDKFQALYKVLFRHNLPNLLNLTATVLVFATVIYLQGFRVELPIKSARYRGQCSKYSIKLLYTGITPVIIHRVLVLYLYQASQVAKQLMDKQNMVLRGHQNLHKSLNQYIPTAATLGGLCIGALCVFADIFGKNSDKPSKCLSCN</sequence>
<comment type="caution">
    <text evidence="3">The sequence shown here is derived from an EMBL/GenBank/DDBJ whole genome shotgun (WGS) entry which is preliminary data.</text>
</comment>
<keyword evidence="4" id="KW-1185">Reference proteome</keyword>
<feature type="transmembrane region" description="Helical" evidence="2">
    <location>
        <begin position="114"/>
        <end position="136"/>
    </location>
</feature>
<protein>
    <submittedName>
        <fullName evidence="3">Protein transport protein Sec61 subunit alpha isoform 2</fullName>
    </submittedName>
</protein>
<dbReference type="Pfam" id="PF00344">
    <property type="entry name" value="SecY"/>
    <property type="match status" value="1"/>
</dbReference>
<dbReference type="SUPFAM" id="SSF103491">
    <property type="entry name" value="Preprotein translocase SecY subunit"/>
    <property type="match status" value="1"/>
</dbReference>
<accession>A0AA35RUL1</accession>
<dbReference type="GO" id="GO:0016020">
    <property type="term" value="C:membrane"/>
    <property type="evidence" value="ECO:0007669"/>
    <property type="project" value="InterPro"/>
</dbReference>
<reference evidence="3" key="1">
    <citation type="submission" date="2023-03" db="EMBL/GenBank/DDBJ databases">
        <authorList>
            <person name="Steffen K."/>
            <person name="Cardenas P."/>
        </authorList>
    </citation>
    <scope>NUCLEOTIDE SEQUENCE</scope>
</reference>
<dbReference type="GO" id="GO:0015031">
    <property type="term" value="P:protein transport"/>
    <property type="evidence" value="ECO:0007669"/>
    <property type="project" value="InterPro"/>
</dbReference>
<keyword evidence="2" id="KW-1133">Transmembrane helix</keyword>
<evidence type="ECO:0000313" key="4">
    <source>
        <dbReference type="Proteomes" id="UP001174909"/>
    </source>
</evidence>
<keyword evidence="2" id="KW-0472">Membrane</keyword>
<evidence type="ECO:0000256" key="2">
    <source>
        <dbReference type="SAM" id="Phobius"/>
    </source>
</evidence>
<evidence type="ECO:0000256" key="1">
    <source>
        <dbReference type="RuleBase" id="RU004349"/>
    </source>
</evidence>
<dbReference type="AlphaFoldDB" id="A0AA35RUL1"/>
<dbReference type="InterPro" id="IPR023201">
    <property type="entry name" value="SecY_dom_sf"/>
</dbReference>
<organism evidence="3 4">
    <name type="scientific">Geodia barretti</name>
    <name type="common">Barrett's horny sponge</name>
    <dbReference type="NCBI Taxonomy" id="519541"/>
    <lineage>
        <taxon>Eukaryota</taxon>
        <taxon>Metazoa</taxon>
        <taxon>Porifera</taxon>
        <taxon>Demospongiae</taxon>
        <taxon>Heteroscleromorpha</taxon>
        <taxon>Tetractinellida</taxon>
        <taxon>Astrophorina</taxon>
        <taxon>Geodiidae</taxon>
        <taxon>Geodia</taxon>
    </lineage>
</organism>
<dbReference type="InterPro" id="IPR002208">
    <property type="entry name" value="SecY/SEC61-alpha"/>
</dbReference>
<dbReference type="Gene3D" id="1.10.3370.10">
    <property type="entry name" value="SecY subunit domain"/>
    <property type="match status" value="1"/>
</dbReference>